<dbReference type="InterPro" id="IPR012318">
    <property type="entry name" value="HTH_CRP"/>
</dbReference>
<dbReference type="SUPFAM" id="SSF46785">
    <property type="entry name" value="Winged helix' DNA-binding domain"/>
    <property type="match status" value="1"/>
</dbReference>
<dbReference type="PROSITE" id="PS51063">
    <property type="entry name" value="HTH_CRP_2"/>
    <property type="match status" value="1"/>
</dbReference>
<comment type="caution">
    <text evidence="2">The sequence shown here is derived from an EMBL/GenBank/DDBJ whole genome shotgun (WGS) entry which is preliminary data.</text>
</comment>
<accession>A0ABX9E999</accession>
<organism evidence="2 3">
    <name type="scientific">Lentzea atacamensis</name>
    <dbReference type="NCBI Taxonomy" id="531938"/>
    <lineage>
        <taxon>Bacteria</taxon>
        <taxon>Bacillati</taxon>
        <taxon>Actinomycetota</taxon>
        <taxon>Actinomycetes</taxon>
        <taxon>Pseudonocardiales</taxon>
        <taxon>Pseudonocardiaceae</taxon>
        <taxon>Lentzea</taxon>
    </lineage>
</organism>
<evidence type="ECO:0000313" key="2">
    <source>
        <dbReference type="EMBL" id="RAS64754.1"/>
    </source>
</evidence>
<dbReference type="Pfam" id="PF13545">
    <property type="entry name" value="HTH_Crp_2"/>
    <property type="match status" value="1"/>
</dbReference>
<dbReference type="EMBL" id="QLTT01000005">
    <property type="protein sequence ID" value="RAS64754.1"/>
    <property type="molecule type" value="Genomic_DNA"/>
</dbReference>
<dbReference type="InterPro" id="IPR036388">
    <property type="entry name" value="WH-like_DNA-bd_sf"/>
</dbReference>
<feature type="domain" description="HTH crp-type" evidence="1">
    <location>
        <begin position="1"/>
        <end position="55"/>
    </location>
</feature>
<dbReference type="Gene3D" id="1.10.10.10">
    <property type="entry name" value="Winged helix-like DNA-binding domain superfamily/Winged helix DNA-binding domain"/>
    <property type="match status" value="1"/>
</dbReference>
<name>A0ABX9E999_9PSEU</name>
<dbReference type="Proteomes" id="UP000248714">
    <property type="component" value="Unassembled WGS sequence"/>
</dbReference>
<gene>
    <name evidence="2" type="ORF">C8D87_105247</name>
</gene>
<sequence>MTADRMHSDRFPLTQEFLAQMLAVRRSSVSEVAGALAEDGCIRYSRGSITVRDRDRLETNACSCYRVIRDATDAAFPPHPEAA</sequence>
<dbReference type="InterPro" id="IPR036390">
    <property type="entry name" value="WH_DNA-bd_sf"/>
</dbReference>
<keyword evidence="3" id="KW-1185">Reference proteome</keyword>
<evidence type="ECO:0000313" key="3">
    <source>
        <dbReference type="Proteomes" id="UP000248714"/>
    </source>
</evidence>
<reference evidence="2 3" key="1">
    <citation type="submission" date="2018-06" db="EMBL/GenBank/DDBJ databases">
        <title>Genomic Encyclopedia of Type Strains, Phase IV (KMG-IV): sequencing the most valuable type-strain genomes for metagenomic binning, comparative biology and taxonomic classification.</title>
        <authorList>
            <person name="Goeker M."/>
        </authorList>
    </citation>
    <scope>NUCLEOTIDE SEQUENCE [LARGE SCALE GENOMIC DNA]</scope>
    <source>
        <strain evidence="2 3">DSM 45479</strain>
    </source>
</reference>
<protein>
    <submittedName>
        <fullName evidence="2">Crp-like helix-turn-helix protein</fullName>
    </submittedName>
</protein>
<evidence type="ECO:0000259" key="1">
    <source>
        <dbReference type="PROSITE" id="PS51063"/>
    </source>
</evidence>
<proteinExistence type="predicted"/>